<keyword evidence="8" id="KW-1185">Reference proteome</keyword>
<dbReference type="InterPro" id="IPR050496">
    <property type="entry name" value="SNF2_RAD54_helicase_repair"/>
</dbReference>
<dbReference type="Gene3D" id="3.40.50.300">
    <property type="entry name" value="P-loop containing nucleotide triphosphate hydrolases"/>
    <property type="match status" value="1"/>
</dbReference>
<dbReference type="FunFam" id="3.40.50.10810:FF:000019">
    <property type="entry name" value="DNA excision repair protein ERCC-6-like 2 isoform X1"/>
    <property type="match status" value="1"/>
</dbReference>
<dbReference type="Pfam" id="PF00271">
    <property type="entry name" value="Helicase_C"/>
    <property type="match status" value="1"/>
</dbReference>
<feature type="compositionally biased region" description="Low complexity" evidence="4">
    <location>
        <begin position="56"/>
        <end position="73"/>
    </location>
</feature>
<feature type="compositionally biased region" description="Low complexity" evidence="4">
    <location>
        <begin position="168"/>
        <end position="177"/>
    </location>
</feature>
<dbReference type="SUPFAM" id="SSF52540">
    <property type="entry name" value="P-loop containing nucleoside triphosphate hydrolases"/>
    <property type="match status" value="2"/>
</dbReference>
<comment type="subcellular location">
    <subcellularLocation>
        <location evidence="1">Nucleus</location>
    </subcellularLocation>
</comment>
<dbReference type="CDD" id="cd18793">
    <property type="entry name" value="SF2_C_SNF"/>
    <property type="match status" value="1"/>
</dbReference>
<feature type="compositionally biased region" description="Low complexity" evidence="4">
    <location>
        <begin position="266"/>
        <end position="279"/>
    </location>
</feature>
<accession>A0AAW1QU25</accession>
<dbReference type="GO" id="GO:0005524">
    <property type="term" value="F:ATP binding"/>
    <property type="evidence" value="ECO:0007669"/>
    <property type="project" value="InterPro"/>
</dbReference>
<dbReference type="Gene3D" id="3.40.50.10810">
    <property type="entry name" value="Tandem AAA-ATPase domain"/>
    <property type="match status" value="1"/>
</dbReference>
<gene>
    <name evidence="7" type="ORF">WJX74_010323</name>
</gene>
<feature type="compositionally biased region" description="Polar residues" evidence="4">
    <location>
        <begin position="1252"/>
        <end position="1264"/>
    </location>
</feature>
<dbReference type="PANTHER" id="PTHR45629:SF7">
    <property type="entry name" value="DNA EXCISION REPAIR PROTEIN ERCC-6-RELATED"/>
    <property type="match status" value="1"/>
</dbReference>
<dbReference type="InterPro" id="IPR001650">
    <property type="entry name" value="Helicase_C-like"/>
</dbReference>
<dbReference type="EMBL" id="JALJOS010000027">
    <property type="protein sequence ID" value="KAK9824962.1"/>
    <property type="molecule type" value="Genomic_DNA"/>
</dbReference>
<sequence>MSALIAARLNASYWAEQEGNPKPEGQNPPKATAPQTSAPKKPNVLQRLRALRQEAQHSAGSQSSRGQAAGSPADAEHASTIPSGSSRSVPRPASEQLHDSAAADLPAAQPSGVTSQAPKAITEQEMAAQRRRVRQVIPGLAVEADRPARSSGPSRFVPSLGLLLPAEAPAAADHGPASFGSQTEKPVPSTMEKVKRSAKQRIVLEREASEEPGTAHDNGAAELAAAAAADDPGDDLWDWDPVQDLGKQARAAKRKASTDMESSWLAAAQPEAPAEASEATDQPKKKRKPAAPRSGKQSALSSAAMGFEDSNAAAAAGLARPNLANAPLAGPDEPLALVSPAAGDAADMTCLDVPRTINKFLRDYQRQGVQFLFRQYATRSRKHPAGMGGILGDDMGLGKTVQTIAFCAALLGKKGSVSDANIASPSDSSRRHPILVVVPASVIDNWLREFSSWGLFMVLAMKSGTTFEAKAAMLRQAFEKSCEVVIVGIELFTQNIDDFLKVDWHVMIVDEAHRLKNRRGRFHAAACAIKTPLRYGLTGTAMQNDYDELWALMHWAVPFSLGEYEAFKHDYITPMRLGQQSTAAEHIHAKGRVAQQRLNILLDKYLLRRTKEGTLRDQLPRKTDNIVLCPMSELQLRAYRRALASVDFQMLVHAADPCDCGSELPQSTCCHVMAPEEGLLWPHFHLCACDNPMDPITNPDGCKWHKPEGCERPKCPLCLVLPCLSILQKLANHVDLIKANPQDRATDPLKCQREAEVAEMVLGDDLDEAGGCYQKATFLADHTCGKLKALKHLLQIWNQKQDKVLLFSYSVKMLSIVENVVVKKGYSFLRLDGSTPTANRQSLVDQFNHSPSTFLFLISTRAGGLGLNLTAANKVVIMDPSWNPAHDLQAQDRAYRIGQARDVTVYRLISTGTVEELIYDRQLYKQQHAAMAVSGTVQTRYFEGVKGDKSKPGELWGLHNLFKLTEEWVNTHDILAAAQDREANYDIRAFNAQDADAAETEAAAAAGTAAPELGVTDEGLGNAAQLIVKSLEGAFPGQTSLGAHKGKARAPAANVAAGPVDSMKMELDQLEAAGIHGIHQHEALMAGSCTERRLSARALASALQMQPMVQERMPAASASLTDDRMQPSDKVNPLFVQATPAAMTAADADTTDDEDTGTATVADDQDEAYPASHHARRSNHLVSDHADQGRAAACVMSASPLSFGDEPDPDDADQLCSPFLTGAELPVLTLVSPPDLTPDEPILPPLAGRARPSSSLRRNAQADESGSVIPQDCQEVTKYPGLSAGVAGAALPDTQVNEDRSWVDALPDHVRERYLTARAAHAPDANGPGVAAEVLGMTGSALIETGPKGKAVLKGKLAAGLPQRFKHDALGKAANKSPADLISPANTELAARARGHVHAHGIEAVPVVVQVRCSIGFKGNKSLSPDCPCGCPSSRMLLLLPGYGRKLSPRAVESFLDVQRRYLALCSVMHPQQKQPKRASHLTQLPEECIKVIGCAARIDVRWSLNIQGGAHVHPLIEPLSAIQLLAFVGVAAHLGAECRMLKGIPFIWPTCSFACADQTNMAEEPSQALIPP</sequence>
<reference evidence="7 8" key="1">
    <citation type="journal article" date="2024" name="Nat. Commun.">
        <title>Phylogenomics reveals the evolutionary origins of lichenization in chlorophyte algae.</title>
        <authorList>
            <person name="Puginier C."/>
            <person name="Libourel C."/>
            <person name="Otte J."/>
            <person name="Skaloud P."/>
            <person name="Haon M."/>
            <person name="Grisel S."/>
            <person name="Petersen M."/>
            <person name="Berrin J.G."/>
            <person name="Delaux P.M."/>
            <person name="Dal Grande F."/>
            <person name="Keller J."/>
        </authorList>
    </citation>
    <scope>NUCLEOTIDE SEQUENCE [LARGE SCALE GENOMIC DNA]</scope>
    <source>
        <strain evidence="7 8">SAG 2145</strain>
    </source>
</reference>
<dbReference type="GO" id="GO:0016787">
    <property type="term" value="F:hydrolase activity"/>
    <property type="evidence" value="ECO:0007669"/>
    <property type="project" value="UniProtKB-KW"/>
</dbReference>
<feature type="region of interest" description="Disordered" evidence="4">
    <location>
        <begin position="168"/>
        <end position="303"/>
    </location>
</feature>
<evidence type="ECO:0000259" key="5">
    <source>
        <dbReference type="PROSITE" id="PS51192"/>
    </source>
</evidence>
<dbReference type="GO" id="GO:0005634">
    <property type="term" value="C:nucleus"/>
    <property type="evidence" value="ECO:0007669"/>
    <property type="project" value="UniProtKB-SubCell"/>
</dbReference>
<keyword evidence="3" id="KW-0539">Nucleus</keyword>
<evidence type="ECO:0000256" key="2">
    <source>
        <dbReference type="ARBA" id="ARBA00022801"/>
    </source>
</evidence>
<dbReference type="Pfam" id="PF00176">
    <property type="entry name" value="SNF2-rel_dom"/>
    <property type="match status" value="1"/>
</dbReference>
<evidence type="ECO:0000256" key="4">
    <source>
        <dbReference type="SAM" id="MobiDB-lite"/>
    </source>
</evidence>
<evidence type="ECO:0000313" key="8">
    <source>
        <dbReference type="Proteomes" id="UP001438707"/>
    </source>
</evidence>
<dbReference type="SMART" id="SM00487">
    <property type="entry name" value="DEXDc"/>
    <property type="match status" value="1"/>
</dbReference>
<evidence type="ECO:0000313" key="7">
    <source>
        <dbReference type="EMBL" id="KAK9824962.1"/>
    </source>
</evidence>
<feature type="region of interest" description="Disordered" evidence="4">
    <location>
        <begin position="1239"/>
        <end position="1273"/>
    </location>
</feature>
<feature type="compositionally biased region" description="Low complexity" evidence="4">
    <location>
        <begin position="220"/>
        <end position="230"/>
    </location>
</feature>
<proteinExistence type="predicted"/>
<dbReference type="Proteomes" id="UP001438707">
    <property type="component" value="Unassembled WGS sequence"/>
</dbReference>
<dbReference type="InterPro" id="IPR014001">
    <property type="entry name" value="Helicase_ATP-bd"/>
</dbReference>
<evidence type="ECO:0000259" key="6">
    <source>
        <dbReference type="PROSITE" id="PS51194"/>
    </source>
</evidence>
<dbReference type="InterPro" id="IPR038718">
    <property type="entry name" value="SNF2-like_sf"/>
</dbReference>
<dbReference type="SMART" id="SM00490">
    <property type="entry name" value="HELICc"/>
    <property type="match status" value="1"/>
</dbReference>
<dbReference type="InterPro" id="IPR027417">
    <property type="entry name" value="P-loop_NTPase"/>
</dbReference>
<evidence type="ECO:0000256" key="1">
    <source>
        <dbReference type="ARBA" id="ARBA00004123"/>
    </source>
</evidence>
<dbReference type="InterPro" id="IPR002464">
    <property type="entry name" value="DNA/RNA_helicase_DEAH_CS"/>
</dbReference>
<dbReference type="PANTHER" id="PTHR45629">
    <property type="entry name" value="SNF2/RAD54 FAMILY MEMBER"/>
    <property type="match status" value="1"/>
</dbReference>
<feature type="domain" description="Helicase ATP-binding" evidence="5">
    <location>
        <begin position="380"/>
        <end position="559"/>
    </location>
</feature>
<dbReference type="PROSITE" id="PS51194">
    <property type="entry name" value="HELICASE_CTER"/>
    <property type="match status" value="1"/>
</dbReference>
<feature type="domain" description="Helicase C-terminal" evidence="6">
    <location>
        <begin position="789"/>
        <end position="945"/>
    </location>
</feature>
<feature type="region of interest" description="Disordered" evidence="4">
    <location>
        <begin position="1"/>
        <end position="132"/>
    </location>
</feature>
<dbReference type="InterPro" id="IPR000330">
    <property type="entry name" value="SNF2_N"/>
</dbReference>
<name>A0AAW1QU25_9CHLO</name>
<evidence type="ECO:0000256" key="3">
    <source>
        <dbReference type="ARBA" id="ARBA00023242"/>
    </source>
</evidence>
<feature type="region of interest" description="Disordered" evidence="4">
    <location>
        <begin position="1144"/>
        <end position="1184"/>
    </location>
</feature>
<protein>
    <submittedName>
        <fullName evidence="7">Uncharacterized protein</fullName>
    </submittedName>
</protein>
<organism evidence="7 8">
    <name type="scientific">Apatococcus lobatus</name>
    <dbReference type="NCBI Taxonomy" id="904363"/>
    <lineage>
        <taxon>Eukaryota</taxon>
        <taxon>Viridiplantae</taxon>
        <taxon>Chlorophyta</taxon>
        <taxon>core chlorophytes</taxon>
        <taxon>Trebouxiophyceae</taxon>
        <taxon>Chlorellales</taxon>
        <taxon>Chlorellaceae</taxon>
        <taxon>Apatococcus</taxon>
    </lineage>
</organism>
<keyword evidence="2" id="KW-0378">Hydrolase</keyword>
<comment type="caution">
    <text evidence="7">The sequence shown here is derived from an EMBL/GenBank/DDBJ whole genome shotgun (WGS) entry which is preliminary data.</text>
</comment>
<dbReference type="InterPro" id="IPR049730">
    <property type="entry name" value="SNF2/RAD54-like_C"/>
</dbReference>
<dbReference type="PROSITE" id="PS00690">
    <property type="entry name" value="DEAH_ATP_HELICASE"/>
    <property type="match status" value="1"/>
</dbReference>
<dbReference type="PROSITE" id="PS51192">
    <property type="entry name" value="HELICASE_ATP_BIND_1"/>
    <property type="match status" value="1"/>
</dbReference>